<organism evidence="2 3">
    <name type="scientific">Lasallia pustulata</name>
    <dbReference type="NCBI Taxonomy" id="136370"/>
    <lineage>
        <taxon>Eukaryota</taxon>
        <taxon>Fungi</taxon>
        <taxon>Dikarya</taxon>
        <taxon>Ascomycota</taxon>
        <taxon>Pezizomycotina</taxon>
        <taxon>Lecanoromycetes</taxon>
        <taxon>OSLEUM clade</taxon>
        <taxon>Umbilicariomycetidae</taxon>
        <taxon>Umbilicariales</taxon>
        <taxon>Umbilicariaceae</taxon>
        <taxon>Lasallia</taxon>
    </lineage>
</organism>
<evidence type="ECO:0000256" key="1">
    <source>
        <dbReference type="SAM" id="MobiDB-lite"/>
    </source>
</evidence>
<accession>A0A5M8PNR5</accession>
<protein>
    <submittedName>
        <fullName evidence="2">Uncharacterized protein</fullName>
    </submittedName>
</protein>
<dbReference type="EMBL" id="VXIT01000008">
    <property type="protein sequence ID" value="KAA6411171.1"/>
    <property type="molecule type" value="Genomic_DNA"/>
</dbReference>
<evidence type="ECO:0000313" key="2">
    <source>
        <dbReference type="EMBL" id="KAA6411171.1"/>
    </source>
</evidence>
<dbReference type="Proteomes" id="UP000324767">
    <property type="component" value="Unassembled WGS sequence"/>
</dbReference>
<feature type="compositionally biased region" description="Basic and acidic residues" evidence="1">
    <location>
        <begin position="166"/>
        <end position="179"/>
    </location>
</feature>
<proteinExistence type="predicted"/>
<sequence length="335" mass="38045">MIRKFDWSAFKKDSEDTWPPEFIRLTDVLAAEIIKHEIAPLRCAARWSADFNSNGQLRRHRPNFGPASKIEVINGRVSTWHNEVWKEMYEFIGSEGKEKDMVAFLKEGKNWKGKTWIPGNISVSQKRPIEDYNDIKVSRMWIPGTFTVANPPKAKEVKSEGNSTAGEERPRKRSGEEKGPQNSKLKKSVKSSATSIDRNGSSDTEQKCIIRTIVGEGMGAMADKLGRVSARLNATIDAMKDMQEGRLVDDVVKFTKDTREEVDNLKNIPNEISKRVAKETGDKNNAAWMYKAMTTKMPERRYRGLDINDDWETLTKANKEGYRSNPPSGNEDMPD</sequence>
<evidence type="ECO:0000313" key="3">
    <source>
        <dbReference type="Proteomes" id="UP000324767"/>
    </source>
</evidence>
<feature type="region of interest" description="Disordered" evidence="1">
    <location>
        <begin position="314"/>
        <end position="335"/>
    </location>
</feature>
<dbReference type="AlphaFoldDB" id="A0A5M8PNR5"/>
<gene>
    <name evidence="2" type="ORF">FRX48_05483</name>
</gene>
<feature type="region of interest" description="Disordered" evidence="1">
    <location>
        <begin position="148"/>
        <end position="203"/>
    </location>
</feature>
<name>A0A5M8PNR5_9LECA</name>
<reference evidence="2 3" key="1">
    <citation type="submission" date="2019-09" db="EMBL/GenBank/DDBJ databases">
        <title>The hologenome of the rock-dwelling lichen Lasallia pustulata.</title>
        <authorList>
            <person name="Greshake Tzovaras B."/>
            <person name="Segers F."/>
            <person name="Bicker A."/>
            <person name="Dal Grande F."/>
            <person name="Otte J."/>
            <person name="Hankeln T."/>
            <person name="Schmitt I."/>
            <person name="Ebersberger I."/>
        </authorList>
    </citation>
    <scope>NUCLEOTIDE SEQUENCE [LARGE SCALE GENOMIC DNA]</scope>
    <source>
        <strain evidence="2">A1-1</strain>
    </source>
</reference>
<feature type="compositionally biased region" description="Polar residues" evidence="1">
    <location>
        <begin position="190"/>
        <end position="203"/>
    </location>
</feature>
<comment type="caution">
    <text evidence="2">The sequence shown here is derived from an EMBL/GenBank/DDBJ whole genome shotgun (WGS) entry which is preliminary data.</text>
</comment>